<dbReference type="PANTHER" id="PTHR36378">
    <property type="entry name" value="COTTON FIBER PROTEIN"/>
    <property type="match status" value="1"/>
</dbReference>
<sequence>MFGTFAEKLDEKNDGGAFFPLFFAIILKPKTESLEGFILTSSKTTLLDSSMEMNHKKSKGWHMFKIVSALLFLHRKSSKKTNSLNVVASKGMWRRVLGAIRPLHHDHQHSTPPLITMTPSTTTTTTTPIAVDSRNVDAPMLPKLSSVGSNASSTFSIDIISQYASAENLQELDNKGGEDDGGDTCDGDKTIDARAEEFIAKFYEQMRLQRVDSLND</sequence>
<name>A0AAP0EC20_9MAGN</name>
<accession>A0AAP0EC20</accession>
<protein>
    <submittedName>
        <fullName evidence="1">Uncharacterized protein</fullName>
    </submittedName>
</protein>
<comment type="caution">
    <text evidence="1">The sequence shown here is derived from an EMBL/GenBank/DDBJ whole genome shotgun (WGS) entry which is preliminary data.</text>
</comment>
<dbReference type="Proteomes" id="UP001420932">
    <property type="component" value="Unassembled WGS sequence"/>
</dbReference>
<proteinExistence type="predicted"/>
<organism evidence="1 2">
    <name type="scientific">Stephania yunnanensis</name>
    <dbReference type="NCBI Taxonomy" id="152371"/>
    <lineage>
        <taxon>Eukaryota</taxon>
        <taxon>Viridiplantae</taxon>
        <taxon>Streptophyta</taxon>
        <taxon>Embryophyta</taxon>
        <taxon>Tracheophyta</taxon>
        <taxon>Spermatophyta</taxon>
        <taxon>Magnoliopsida</taxon>
        <taxon>Ranunculales</taxon>
        <taxon>Menispermaceae</taxon>
        <taxon>Menispermoideae</taxon>
        <taxon>Cissampelideae</taxon>
        <taxon>Stephania</taxon>
    </lineage>
</organism>
<dbReference type="InterPro" id="IPR008480">
    <property type="entry name" value="DUF761_pln"/>
</dbReference>
<dbReference type="AlphaFoldDB" id="A0AAP0EC20"/>
<dbReference type="PANTHER" id="PTHR36378:SF1">
    <property type="entry name" value="COTTON FIBER PROTEIN"/>
    <property type="match status" value="1"/>
</dbReference>
<gene>
    <name evidence="1" type="ORF">Syun_028727</name>
</gene>
<dbReference type="Pfam" id="PF05553">
    <property type="entry name" value="DUF761"/>
    <property type="match status" value="1"/>
</dbReference>
<reference evidence="1 2" key="1">
    <citation type="submission" date="2024-01" db="EMBL/GenBank/DDBJ databases">
        <title>Genome assemblies of Stephania.</title>
        <authorList>
            <person name="Yang L."/>
        </authorList>
    </citation>
    <scope>NUCLEOTIDE SEQUENCE [LARGE SCALE GENOMIC DNA]</scope>
    <source>
        <strain evidence="1">YNDBR</strain>
        <tissue evidence="1">Leaf</tissue>
    </source>
</reference>
<evidence type="ECO:0000313" key="2">
    <source>
        <dbReference type="Proteomes" id="UP001420932"/>
    </source>
</evidence>
<keyword evidence="2" id="KW-1185">Reference proteome</keyword>
<dbReference type="EMBL" id="JBBNAF010000013">
    <property type="protein sequence ID" value="KAK9086333.1"/>
    <property type="molecule type" value="Genomic_DNA"/>
</dbReference>
<evidence type="ECO:0000313" key="1">
    <source>
        <dbReference type="EMBL" id="KAK9086333.1"/>
    </source>
</evidence>